<feature type="transmembrane region" description="Helical" evidence="1">
    <location>
        <begin position="321"/>
        <end position="340"/>
    </location>
</feature>
<dbReference type="InterPro" id="IPR037185">
    <property type="entry name" value="EmrE-like"/>
</dbReference>
<feature type="transmembrane region" description="Helical" evidence="1">
    <location>
        <begin position="49"/>
        <end position="70"/>
    </location>
</feature>
<evidence type="ECO:0000256" key="1">
    <source>
        <dbReference type="SAM" id="Phobius"/>
    </source>
</evidence>
<feature type="transmembrane region" description="Helical" evidence="1">
    <location>
        <begin position="166"/>
        <end position="183"/>
    </location>
</feature>
<reference evidence="2 3" key="1">
    <citation type="journal article" date="2015" name="Sci. Rep.">
        <title>Chromosome-level genome map provides insights into diverse defense mechanisms in the medicinal fungus Ganoderma sinense.</title>
        <authorList>
            <person name="Zhu Y."/>
            <person name="Xu J."/>
            <person name="Sun C."/>
            <person name="Zhou S."/>
            <person name="Xu H."/>
            <person name="Nelson D.R."/>
            <person name="Qian J."/>
            <person name="Song J."/>
            <person name="Luo H."/>
            <person name="Xiang L."/>
            <person name="Li Y."/>
            <person name="Xu Z."/>
            <person name="Ji A."/>
            <person name="Wang L."/>
            <person name="Lu S."/>
            <person name="Hayward A."/>
            <person name="Sun W."/>
            <person name="Li X."/>
            <person name="Schwartz D.C."/>
            <person name="Wang Y."/>
            <person name="Chen S."/>
        </authorList>
    </citation>
    <scope>NUCLEOTIDE SEQUENCE [LARGE SCALE GENOMIC DNA]</scope>
    <source>
        <strain evidence="2 3">ZZ0214-1</strain>
    </source>
</reference>
<protein>
    <submittedName>
        <fullName evidence="2">Transporter</fullName>
    </submittedName>
</protein>
<keyword evidence="3" id="KW-1185">Reference proteome</keyword>
<feature type="transmembrane region" description="Helical" evidence="1">
    <location>
        <begin position="346"/>
        <end position="365"/>
    </location>
</feature>
<dbReference type="PANTHER" id="PTHR19346:SF4">
    <property type="entry name" value="SUGAR PHOSPHATE TRANSPORTER DOMAIN-CONTAINING PROTEIN"/>
    <property type="match status" value="1"/>
</dbReference>
<comment type="caution">
    <text evidence="2">The sequence shown here is derived from an EMBL/GenBank/DDBJ whole genome shotgun (WGS) entry which is preliminary data.</text>
</comment>
<organism evidence="2 3">
    <name type="scientific">Ganoderma sinense ZZ0214-1</name>
    <dbReference type="NCBI Taxonomy" id="1077348"/>
    <lineage>
        <taxon>Eukaryota</taxon>
        <taxon>Fungi</taxon>
        <taxon>Dikarya</taxon>
        <taxon>Basidiomycota</taxon>
        <taxon>Agaricomycotina</taxon>
        <taxon>Agaricomycetes</taxon>
        <taxon>Polyporales</taxon>
        <taxon>Polyporaceae</taxon>
        <taxon>Ganoderma</taxon>
    </lineage>
</organism>
<proteinExistence type="predicted"/>
<keyword evidence="1" id="KW-0812">Transmembrane</keyword>
<feature type="transmembrane region" description="Helical" evidence="1">
    <location>
        <begin position="377"/>
        <end position="397"/>
    </location>
</feature>
<dbReference type="STRING" id="1077348.A0A2G8SDU6"/>
<feature type="transmembrane region" description="Helical" evidence="1">
    <location>
        <begin position="286"/>
        <end position="309"/>
    </location>
</feature>
<gene>
    <name evidence="2" type="ORF">GSI_06625</name>
</gene>
<name>A0A2G8SDU6_9APHY</name>
<evidence type="ECO:0000313" key="3">
    <source>
        <dbReference type="Proteomes" id="UP000230002"/>
    </source>
</evidence>
<feature type="transmembrane region" description="Helical" evidence="1">
    <location>
        <begin position="140"/>
        <end position="159"/>
    </location>
</feature>
<sequence>MPSRHHSAIHLGGKRAIGIFAVCLVAFVVETQLAQYVQAQLDFQRPYLIFYVVHSSFAISFPLHVIYLSATSQHSIASILKTVLIAVQKHLSPKATSTLNATTFPTRRFLWLIFYLTTGLTVPSILWFVAIALAPVTDVTALWNTNALFAYVFTVYLFGHKWDARRLLAVLIATAGAAVVVYGDSGSNKKSSEFLDSSAIEQGPRPPLIGDLLTLVASLLYAAYQVAYKAYAALPNDPEVAADDMYTPLAATPDEPTDDLDAGPDAAIWSHAHIIDPLPFGLHPNLLTLGIGTCTLLVFWVPIPILHIIGIEPFELPHRGITYAAIGGIALSGAIFNAGFMVLLGVWGPVVTSVGSLLTIVLVFLSDAIWGGAVDMVTIWSVLGCTSIIVAFAILAYDMMKGR</sequence>
<accession>A0A2G8SDU6</accession>
<dbReference type="Proteomes" id="UP000230002">
    <property type="component" value="Unassembled WGS sequence"/>
</dbReference>
<keyword evidence="1" id="KW-0472">Membrane</keyword>
<keyword evidence="1" id="KW-1133">Transmembrane helix</keyword>
<dbReference type="InterPro" id="IPR026505">
    <property type="entry name" value="Solute_c_fam_35_mem_F3/F4"/>
</dbReference>
<evidence type="ECO:0000313" key="2">
    <source>
        <dbReference type="EMBL" id="PIL31921.1"/>
    </source>
</evidence>
<feature type="transmembrane region" description="Helical" evidence="1">
    <location>
        <begin position="109"/>
        <end position="134"/>
    </location>
</feature>
<dbReference type="AlphaFoldDB" id="A0A2G8SDU6"/>
<dbReference type="SUPFAM" id="SSF103481">
    <property type="entry name" value="Multidrug resistance efflux transporter EmrE"/>
    <property type="match status" value="1"/>
</dbReference>
<dbReference type="OrthoDB" id="10062838at2759"/>
<dbReference type="EMBL" id="AYKW01000012">
    <property type="protein sequence ID" value="PIL31921.1"/>
    <property type="molecule type" value="Genomic_DNA"/>
</dbReference>
<dbReference type="PANTHER" id="PTHR19346">
    <property type="entry name" value="SUGAR PHOSPHATE TRANSPORTER DOMAIN-CONTAINING PROTEIN"/>
    <property type="match status" value="1"/>
</dbReference>